<dbReference type="PANTHER" id="PTHR23502">
    <property type="entry name" value="MAJOR FACILITATOR SUPERFAMILY"/>
    <property type="match status" value="1"/>
</dbReference>
<comment type="similarity">
    <text evidence="2">Belongs to the major facilitator superfamily. Bcr/CmlA family.</text>
</comment>
<dbReference type="EMBL" id="LN483072">
    <property type="protein sequence ID" value="CEA09444.1"/>
    <property type="molecule type" value="Genomic_DNA"/>
</dbReference>
<dbReference type="CDD" id="cd17320">
    <property type="entry name" value="MFS_MdfA_MDR_like"/>
    <property type="match status" value="1"/>
</dbReference>
<feature type="transmembrane region" description="Helical" evidence="8">
    <location>
        <begin position="85"/>
        <end position="103"/>
    </location>
</feature>
<feature type="transmembrane region" description="Helical" evidence="8">
    <location>
        <begin position="109"/>
        <end position="130"/>
    </location>
</feature>
<dbReference type="PATRIC" id="fig|1461584.3.peg.2788"/>
<evidence type="ECO:0000259" key="9">
    <source>
        <dbReference type="PROSITE" id="PS50850"/>
    </source>
</evidence>
<evidence type="ECO:0000256" key="8">
    <source>
        <dbReference type="SAM" id="Phobius"/>
    </source>
</evidence>
<evidence type="ECO:0000256" key="4">
    <source>
        <dbReference type="ARBA" id="ARBA00022475"/>
    </source>
</evidence>
<protein>
    <submittedName>
        <fullName evidence="10">Bicyclomycin resistance protein</fullName>
    </submittedName>
</protein>
<name>A0A078MT39_9MICC</name>
<dbReference type="PANTHER" id="PTHR23502:SF132">
    <property type="entry name" value="POLYAMINE TRANSPORTER 2-RELATED"/>
    <property type="match status" value="1"/>
</dbReference>
<feature type="domain" description="Major facilitator superfamily (MFS) profile" evidence="9">
    <location>
        <begin position="18"/>
        <end position="401"/>
    </location>
</feature>
<comment type="subcellular location">
    <subcellularLocation>
        <location evidence="1">Cell membrane</location>
        <topology evidence="1">Multi-pass membrane protein</topology>
    </subcellularLocation>
</comment>
<feature type="transmembrane region" description="Helical" evidence="8">
    <location>
        <begin position="311"/>
        <end position="336"/>
    </location>
</feature>
<evidence type="ECO:0000256" key="2">
    <source>
        <dbReference type="ARBA" id="ARBA00006236"/>
    </source>
</evidence>
<dbReference type="SUPFAM" id="SSF103473">
    <property type="entry name" value="MFS general substrate transporter"/>
    <property type="match status" value="1"/>
</dbReference>
<dbReference type="Pfam" id="PF07690">
    <property type="entry name" value="MFS_1"/>
    <property type="match status" value="1"/>
</dbReference>
<dbReference type="Gene3D" id="1.20.1720.10">
    <property type="entry name" value="Multidrug resistance protein D"/>
    <property type="match status" value="1"/>
</dbReference>
<evidence type="ECO:0000256" key="7">
    <source>
        <dbReference type="ARBA" id="ARBA00023136"/>
    </source>
</evidence>
<dbReference type="InterPro" id="IPR004812">
    <property type="entry name" value="Efflux_drug-R_Bcr/CmlA"/>
</dbReference>
<dbReference type="GO" id="GO:1990961">
    <property type="term" value="P:xenobiotic detoxification by transmembrane export across the plasma membrane"/>
    <property type="evidence" value="ECO:0007669"/>
    <property type="project" value="InterPro"/>
</dbReference>
<keyword evidence="7 8" id="KW-0472">Membrane</keyword>
<feature type="transmembrane region" description="Helical" evidence="8">
    <location>
        <begin position="56"/>
        <end position="73"/>
    </location>
</feature>
<reference evidence="10" key="1">
    <citation type="submission" date="2014-07" db="EMBL/GenBank/DDBJ databases">
        <authorList>
            <person name="Urmite Genomes Urmite Genomes"/>
        </authorList>
    </citation>
    <scope>NUCLEOTIDE SEQUENCE</scope>
    <source>
        <strain evidence="10">11W110_air</strain>
    </source>
</reference>
<keyword evidence="6 8" id="KW-1133">Transmembrane helix</keyword>
<keyword evidence="4" id="KW-1003">Cell membrane</keyword>
<evidence type="ECO:0000256" key="6">
    <source>
        <dbReference type="ARBA" id="ARBA00022989"/>
    </source>
</evidence>
<evidence type="ECO:0000256" key="1">
    <source>
        <dbReference type="ARBA" id="ARBA00004651"/>
    </source>
</evidence>
<keyword evidence="5 8" id="KW-0812">Transmembrane</keyword>
<gene>
    <name evidence="10" type="primary">bcr_1</name>
    <name evidence="10" type="ORF">BN1051_02814</name>
</gene>
<evidence type="ECO:0000256" key="5">
    <source>
        <dbReference type="ARBA" id="ARBA00022692"/>
    </source>
</evidence>
<feature type="transmembrane region" description="Helical" evidence="8">
    <location>
        <begin position="219"/>
        <end position="243"/>
    </location>
</feature>
<dbReference type="InterPro" id="IPR020846">
    <property type="entry name" value="MFS_dom"/>
</dbReference>
<feature type="transmembrane region" description="Helical" evidence="8">
    <location>
        <begin position="374"/>
        <end position="394"/>
    </location>
</feature>
<dbReference type="GO" id="GO:0005886">
    <property type="term" value="C:plasma membrane"/>
    <property type="evidence" value="ECO:0007669"/>
    <property type="project" value="UniProtKB-SubCell"/>
</dbReference>
<dbReference type="AlphaFoldDB" id="A0A078MT39"/>
<dbReference type="InterPro" id="IPR011701">
    <property type="entry name" value="MFS"/>
</dbReference>
<feature type="transmembrane region" description="Helical" evidence="8">
    <location>
        <begin position="285"/>
        <end position="305"/>
    </location>
</feature>
<evidence type="ECO:0000313" key="10">
    <source>
        <dbReference type="EMBL" id="CEA09444.1"/>
    </source>
</evidence>
<dbReference type="PROSITE" id="PS50850">
    <property type="entry name" value="MFS"/>
    <property type="match status" value="1"/>
</dbReference>
<dbReference type="NCBIfam" id="TIGR00710">
    <property type="entry name" value="efflux_Bcr_CflA"/>
    <property type="match status" value="1"/>
</dbReference>
<accession>A0A078MT39</accession>
<keyword evidence="3" id="KW-0813">Transport</keyword>
<feature type="transmembrane region" description="Helical" evidence="8">
    <location>
        <begin position="172"/>
        <end position="193"/>
    </location>
</feature>
<feature type="transmembrane region" description="Helical" evidence="8">
    <location>
        <begin position="348"/>
        <end position="368"/>
    </location>
</feature>
<evidence type="ECO:0000256" key="3">
    <source>
        <dbReference type="ARBA" id="ARBA00022448"/>
    </source>
</evidence>
<feature type="transmembrane region" description="Helical" evidence="8">
    <location>
        <begin position="142"/>
        <end position="166"/>
    </location>
</feature>
<organism evidence="10">
    <name type="scientific">Arthrobacter saudimassiliensis</name>
    <dbReference type="NCBI Taxonomy" id="1461584"/>
    <lineage>
        <taxon>Bacteria</taxon>
        <taxon>Bacillati</taxon>
        <taxon>Actinomycetota</taxon>
        <taxon>Actinomycetes</taxon>
        <taxon>Micrococcales</taxon>
        <taxon>Micrococcaceae</taxon>
        <taxon>Arthrobacter</taxon>
    </lineage>
</organism>
<feature type="transmembrane region" description="Helical" evidence="8">
    <location>
        <begin position="255"/>
        <end position="273"/>
    </location>
</feature>
<dbReference type="GO" id="GO:0042910">
    <property type="term" value="F:xenobiotic transmembrane transporter activity"/>
    <property type="evidence" value="ECO:0007669"/>
    <property type="project" value="InterPro"/>
</dbReference>
<dbReference type="InterPro" id="IPR036259">
    <property type="entry name" value="MFS_trans_sf"/>
</dbReference>
<proteinExistence type="inferred from homology"/>
<sequence>MPALSFGRRAVTALTPGLFLALALLSATGPFASDLYLPSFPEIGRDFSAGATGVQLTLTAFLLGMAAGQLLFGPLSDKYGRYRPLLIGSAGFVAASVAAALAPNLAVLIGARLVQGLCSSAGVVIARAAISDLTHGPQAARTFSLLMTIGGVAPVVAPTAGGLLATTVGWHGVLWVLAGLALVMFACVVFVLGETRPPEQRSQGSPFAGLREVLRSRRFLGYALLFASTFGVLMSYISASSFIYQNLIGFTAAQYGFAFGLNALGLVATGYISSRLARRIPPRRTVAVAVPVLLAASATVLALALSPAPPLLLAVAIFCAVAVIGFIMGNTTALALDEVRHTSGSGSAVLGGGQFFMGALVSPLTGLAGETSAVPLGIVMTCAALLAGAALAATRSRPDSGNSRT</sequence>